<sequence>MKKITFLILLFSSIASFSQEQVMLDIDLLLTNNGNGNLRVSNSSGQTLYDSYGAGVDNYGMIINLSIANFPLTINWRPGIYAGCTIPQNFTYTYSDYVAGTILSGGCAPEYFYIKSPYINQLTPSTSTVGVCENITLQSGNRHYYSTDGTTWNSCSYKFTPASILGSGFRGSLKIKSDIDSFHAVPKVTMQSKVITYTVIGCSPELDGQPIADKTKCKYESSGSVTLKFKTELKDGDKFLFNIFKNGIFDKSTFVTKDQIINLTYTWSGLAEGSYFIKYQSQTTTDSNTIVGATAITTDPFVVGSPDPLTFTITQLQPKCHDEQGAVQISASGGTSPYYYMIDSETLLQKHPLTANPIQLSEGPHKITVVDSNSCIEK</sequence>
<evidence type="ECO:0008006" key="4">
    <source>
        <dbReference type="Google" id="ProtNLM"/>
    </source>
</evidence>
<evidence type="ECO:0000313" key="2">
    <source>
        <dbReference type="EMBL" id="SHL18349.1"/>
    </source>
</evidence>
<accession>A0A1M6YK06</accession>
<keyword evidence="3" id="KW-1185">Reference proteome</keyword>
<feature type="signal peptide" evidence="1">
    <location>
        <begin position="1"/>
        <end position="18"/>
    </location>
</feature>
<name>A0A1M6YK06_9FLAO</name>
<dbReference type="STRING" id="946677.SAMN05444484_101607"/>
<dbReference type="Proteomes" id="UP000184028">
    <property type="component" value="Unassembled WGS sequence"/>
</dbReference>
<protein>
    <recommendedName>
        <fullName evidence="4">SprB repeat-containing protein</fullName>
    </recommendedName>
</protein>
<dbReference type="AlphaFoldDB" id="A0A1M6YK06"/>
<reference evidence="3" key="1">
    <citation type="submission" date="2016-11" db="EMBL/GenBank/DDBJ databases">
        <authorList>
            <person name="Varghese N."/>
            <person name="Submissions S."/>
        </authorList>
    </citation>
    <scope>NUCLEOTIDE SEQUENCE [LARGE SCALE GENOMIC DNA]</scope>
    <source>
        <strain evidence="3">DSM 24724</strain>
    </source>
</reference>
<feature type="chain" id="PRO_5009922905" description="SprB repeat-containing protein" evidence="1">
    <location>
        <begin position="19"/>
        <end position="378"/>
    </location>
</feature>
<organism evidence="2 3">
    <name type="scientific">Flavobacterium chilense</name>
    <dbReference type="NCBI Taxonomy" id="946677"/>
    <lineage>
        <taxon>Bacteria</taxon>
        <taxon>Pseudomonadati</taxon>
        <taxon>Bacteroidota</taxon>
        <taxon>Flavobacteriia</taxon>
        <taxon>Flavobacteriales</taxon>
        <taxon>Flavobacteriaceae</taxon>
        <taxon>Flavobacterium</taxon>
    </lineage>
</organism>
<evidence type="ECO:0000313" key="3">
    <source>
        <dbReference type="Proteomes" id="UP000184028"/>
    </source>
</evidence>
<evidence type="ECO:0000256" key="1">
    <source>
        <dbReference type="SAM" id="SignalP"/>
    </source>
</evidence>
<dbReference type="EMBL" id="FRBT01000001">
    <property type="protein sequence ID" value="SHL18349.1"/>
    <property type="molecule type" value="Genomic_DNA"/>
</dbReference>
<keyword evidence="1" id="KW-0732">Signal</keyword>
<gene>
    <name evidence="2" type="ORF">SAMN05444484_101607</name>
</gene>
<proteinExistence type="predicted"/>
<dbReference type="OrthoDB" id="1362247at2"/>
<dbReference type="RefSeq" id="WP_068843113.1">
    <property type="nucleotide sequence ID" value="NZ_FRBT01000001.1"/>
</dbReference>